<organism evidence="1">
    <name type="scientific">Arundo donax</name>
    <name type="common">Giant reed</name>
    <name type="synonym">Donax arundinaceus</name>
    <dbReference type="NCBI Taxonomy" id="35708"/>
    <lineage>
        <taxon>Eukaryota</taxon>
        <taxon>Viridiplantae</taxon>
        <taxon>Streptophyta</taxon>
        <taxon>Embryophyta</taxon>
        <taxon>Tracheophyta</taxon>
        <taxon>Spermatophyta</taxon>
        <taxon>Magnoliopsida</taxon>
        <taxon>Liliopsida</taxon>
        <taxon>Poales</taxon>
        <taxon>Poaceae</taxon>
        <taxon>PACMAD clade</taxon>
        <taxon>Arundinoideae</taxon>
        <taxon>Arundineae</taxon>
        <taxon>Arundo</taxon>
    </lineage>
</organism>
<sequence>MQKSWLHPQAKPSHRLHILGSKTSSGTEQMHYVGFAALSWTLWTTRNAIVFDQFKLNEPNTIIYKMCSFILHWAGLQSQEDRKHYTWGVNFLQQRTKEIVAGGSSSTSDLVPK</sequence>
<reference evidence="1" key="2">
    <citation type="journal article" date="2015" name="Data Brief">
        <title>Shoot transcriptome of the giant reed, Arundo donax.</title>
        <authorList>
            <person name="Barrero R.A."/>
            <person name="Guerrero F.D."/>
            <person name="Moolhuijzen P."/>
            <person name="Goolsby J.A."/>
            <person name="Tidwell J."/>
            <person name="Bellgard S.E."/>
            <person name="Bellgard M.I."/>
        </authorList>
    </citation>
    <scope>NUCLEOTIDE SEQUENCE</scope>
    <source>
        <tissue evidence="1">Shoot tissue taken approximately 20 cm above the soil surface</tissue>
    </source>
</reference>
<reference evidence="1" key="1">
    <citation type="submission" date="2014-09" db="EMBL/GenBank/DDBJ databases">
        <authorList>
            <person name="Magalhaes I.L.F."/>
            <person name="Oliveira U."/>
            <person name="Santos F.R."/>
            <person name="Vidigal T.H.D.A."/>
            <person name="Brescovit A.D."/>
            <person name="Santos A.J."/>
        </authorList>
    </citation>
    <scope>NUCLEOTIDE SEQUENCE</scope>
    <source>
        <tissue evidence="1">Shoot tissue taken approximately 20 cm above the soil surface</tissue>
    </source>
</reference>
<name>A0A0A8YEN1_ARUDO</name>
<evidence type="ECO:0000313" key="1">
    <source>
        <dbReference type="EMBL" id="JAD21597.1"/>
    </source>
</evidence>
<dbReference type="EMBL" id="GBRH01276298">
    <property type="protein sequence ID" value="JAD21597.1"/>
    <property type="molecule type" value="Transcribed_RNA"/>
</dbReference>
<accession>A0A0A8YEN1</accession>
<dbReference type="AlphaFoldDB" id="A0A0A8YEN1"/>
<proteinExistence type="predicted"/>
<protein>
    <submittedName>
        <fullName evidence="1">Uncharacterized protein</fullName>
    </submittedName>
</protein>